<sequence length="295" mass="30616">MQTLLAIANASAGSSDDESVEVAVASLRKTYEVELVTTSTPEELDDALAAHPDLHGVVVLGGDGSLHAVIAALRTAGRLSSVIVGLIPLGTGNDFAATLGLPDEPDLAAEVIVANHIETIDLIIDGNDEVVVNVAHIGVGAEAAIVARPIKKFLGPVGYAVGAAIASVKGLATPGADLAITIDGDAAFPRGRVIQLAVGNGRFVGGGAALLPEADPSDGLIDLMVTYAGRRHRRIAYAWKLRTGDQHEHDDVIYRQGTSVTVVGDPLPCTSDGELTEPAAEHSWRIEPGAIRMWR</sequence>
<comment type="caution">
    <text evidence="10">The sequence shown here is derived from an EMBL/GenBank/DDBJ whole genome shotgun (WGS) entry which is preliminary data.</text>
</comment>
<accession>A0ABU1UKV1</accession>
<dbReference type="PANTHER" id="PTHR12358:SF54">
    <property type="entry name" value="SPHINGOSINE KINASE RELATED PROTEIN"/>
    <property type="match status" value="1"/>
</dbReference>
<comment type="cofactor">
    <cofactor evidence="1">
        <name>Mg(2+)</name>
        <dbReference type="ChEBI" id="CHEBI:18420"/>
    </cofactor>
</comment>
<evidence type="ECO:0000313" key="11">
    <source>
        <dbReference type="Proteomes" id="UP001257739"/>
    </source>
</evidence>
<gene>
    <name evidence="10" type="ORF">J2X11_000635</name>
</gene>
<dbReference type="PANTHER" id="PTHR12358">
    <property type="entry name" value="SPHINGOSINE KINASE"/>
    <property type="match status" value="1"/>
</dbReference>
<evidence type="ECO:0000256" key="8">
    <source>
        <dbReference type="ARBA" id="ARBA00023264"/>
    </source>
</evidence>
<evidence type="ECO:0000256" key="7">
    <source>
        <dbReference type="ARBA" id="ARBA00023209"/>
    </source>
</evidence>
<evidence type="ECO:0000256" key="5">
    <source>
        <dbReference type="ARBA" id="ARBA00022777"/>
    </source>
</evidence>
<dbReference type="InterPro" id="IPR001206">
    <property type="entry name" value="Diacylglycerol_kinase_cat_dom"/>
</dbReference>
<reference evidence="10 11" key="1">
    <citation type="submission" date="2023-07" db="EMBL/GenBank/DDBJ databases">
        <title>Sorghum-associated microbial communities from plants grown in Nebraska, USA.</title>
        <authorList>
            <person name="Schachtman D."/>
        </authorList>
    </citation>
    <scope>NUCLEOTIDE SEQUENCE [LARGE SCALE GENOMIC DNA]</scope>
    <source>
        <strain evidence="10 11">BE248</strain>
    </source>
</reference>
<evidence type="ECO:0000256" key="2">
    <source>
        <dbReference type="ARBA" id="ARBA00005983"/>
    </source>
</evidence>
<keyword evidence="4" id="KW-0547">Nucleotide-binding</keyword>
<keyword evidence="11" id="KW-1185">Reference proteome</keyword>
<evidence type="ECO:0000259" key="9">
    <source>
        <dbReference type="PROSITE" id="PS50146"/>
    </source>
</evidence>
<comment type="similarity">
    <text evidence="2">Belongs to the diacylglycerol/lipid kinase family.</text>
</comment>
<evidence type="ECO:0000256" key="4">
    <source>
        <dbReference type="ARBA" id="ARBA00022741"/>
    </source>
</evidence>
<dbReference type="Gene3D" id="3.40.50.10330">
    <property type="entry name" value="Probable inorganic polyphosphate/atp-NAD kinase, domain 1"/>
    <property type="match status" value="1"/>
</dbReference>
<evidence type="ECO:0000256" key="3">
    <source>
        <dbReference type="ARBA" id="ARBA00022679"/>
    </source>
</evidence>
<dbReference type="InterPro" id="IPR017438">
    <property type="entry name" value="ATP-NAD_kinase_N"/>
</dbReference>
<keyword evidence="6" id="KW-0067">ATP-binding</keyword>
<keyword evidence="7" id="KW-0443">Lipid metabolism</keyword>
<evidence type="ECO:0000256" key="6">
    <source>
        <dbReference type="ARBA" id="ARBA00022840"/>
    </source>
</evidence>
<keyword evidence="8" id="KW-1208">Phospholipid metabolism</keyword>
<keyword evidence="7" id="KW-0444">Lipid biosynthesis</keyword>
<feature type="domain" description="DAGKc" evidence="9">
    <location>
        <begin position="1"/>
        <end position="129"/>
    </location>
</feature>
<dbReference type="Pfam" id="PF00781">
    <property type="entry name" value="DAGK_cat"/>
    <property type="match status" value="1"/>
</dbReference>
<keyword evidence="7" id="KW-0594">Phospholipid biosynthesis</keyword>
<dbReference type="GO" id="GO:0016301">
    <property type="term" value="F:kinase activity"/>
    <property type="evidence" value="ECO:0007669"/>
    <property type="project" value="UniProtKB-KW"/>
</dbReference>
<keyword evidence="5 10" id="KW-0418">Kinase</keyword>
<dbReference type="Proteomes" id="UP001257739">
    <property type="component" value="Unassembled WGS sequence"/>
</dbReference>
<proteinExistence type="inferred from homology"/>
<dbReference type="InterPro" id="IPR050187">
    <property type="entry name" value="Lipid_Phosphate_FormReg"/>
</dbReference>
<dbReference type="SUPFAM" id="SSF111331">
    <property type="entry name" value="NAD kinase/diacylglycerol kinase-like"/>
    <property type="match status" value="1"/>
</dbReference>
<keyword evidence="3" id="KW-0808">Transferase</keyword>
<name>A0ABU1UKV1_9ACTN</name>
<dbReference type="InterPro" id="IPR016064">
    <property type="entry name" value="NAD/diacylglycerol_kinase_sf"/>
</dbReference>
<dbReference type="Gene3D" id="2.60.200.40">
    <property type="match status" value="1"/>
</dbReference>
<dbReference type="SMART" id="SM00046">
    <property type="entry name" value="DAGKc"/>
    <property type="match status" value="1"/>
</dbReference>
<dbReference type="EMBL" id="JAVDWH010000001">
    <property type="protein sequence ID" value="MDR7085796.1"/>
    <property type="molecule type" value="Genomic_DNA"/>
</dbReference>
<evidence type="ECO:0000256" key="1">
    <source>
        <dbReference type="ARBA" id="ARBA00001946"/>
    </source>
</evidence>
<dbReference type="RefSeq" id="WP_309966706.1">
    <property type="nucleotide sequence ID" value="NZ_JAVDWH010000001.1"/>
</dbReference>
<dbReference type="InterPro" id="IPR045540">
    <property type="entry name" value="YegS/DAGK_C"/>
</dbReference>
<dbReference type="PROSITE" id="PS50146">
    <property type="entry name" value="DAGK"/>
    <property type="match status" value="1"/>
</dbReference>
<organism evidence="10 11">
    <name type="scientific">Aeromicrobium panaciterrae</name>
    <dbReference type="NCBI Taxonomy" id="363861"/>
    <lineage>
        <taxon>Bacteria</taxon>
        <taxon>Bacillati</taxon>
        <taxon>Actinomycetota</taxon>
        <taxon>Actinomycetes</taxon>
        <taxon>Propionibacteriales</taxon>
        <taxon>Nocardioidaceae</taxon>
        <taxon>Aeromicrobium</taxon>
    </lineage>
</organism>
<evidence type="ECO:0000313" key="10">
    <source>
        <dbReference type="EMBL" id="MDR7085796.1"/>
    </source>
</evidence>
<protein>
    <submittedName>
        <fullName evidence="10">YegS/Rv2252/BmrU family lipid kinase</fullName>
    </submittedName>
</protein>
<dbReference type="Pfam" id="PF19279">
    <property type="entry name" value="YegS_C"/>
    <property type="match status" value="1"/>
</dbReference>